<dbReference type="Gene3D" id="3.40.30.10">
    <property type="entry name" value="Glutaredoxin"/>
    <property type="match status" value="1"/>
</dbReference>
<dbReference type="PANTHER" id="PTHR34386">
    <property type="entry name" value="GLUTAREDOXIN"/>
    <property type="match status" value="1"/>
</dbReference>
<dbReference type="CDD" id="cd02976">
    <property type="entry name" value="NrdH"/>
    <property type="match status" value="1"/>
</dbReference>
<evidence type="ECO:0000313" key="3">
    <source>
        <dbReference type="Proteomes" id="UP001605989"/>
    </source>
</evidence>
<reference evidence="2 3" key="1">
    <citation type="submission" date="2024-10" db="EMBL/GenBank/DDBJ databases">
        <authorList>
            <person name="Sang B.-I."/>
            <person name="Prabhaharan D."/>
        </authorList>
    </citation>
    <scope>NUCLEOTIDE SEQUENCE [LARGE SCALE GENOMIC DNA]</scope>
    <source>
        <strain evidence="2 3">MH</strain>
    </source>
</reference>
<proteinExistence type="predicted"/>
<dbReference type="InterPro" id="IPR036249">
    <property type="entry name" value="Thioredoxin-like_sf"/>
</dbReference>
<evidence type="ECO:0000259" key="1">
    <source>
        <dbReference type="Pfam" id="PF00462"/>
    </source>
</evidence>
<dbReference type="Proteomes" id="UP001605989">
    <property type="component" value="Unassembled WGS sequence"/>
</dbReference>
<name>A0ABW7DVH5_9FIRM</name>
<sequence length="76" mass="8792">MVKVYSINECPWCEKTKKYLKSRKVDFEEHNIELNDDDRDACYKLSGDLMVPVVTADDKAYVMGFDKAKLDELLGL</sequence>
<evidence type="ECO:0000313" key="2">
    <source>
        <dbReference type="EMBL" id="MFG6274015.1"/>
    </source>
</evidence>
<dbReference type="RefSeq" id="WP_113855584.1">
    <property type="nucleotide sequence ID" value="NZ_CP011940.1"/>
</dbReference>
<gene>
    <name evidence="2" type="ORF">ACGTZG_12555</name>
</gene>
<dbReference type="InterPro" id="IPR051548">
    <property type="entry name" value="Grx-like_ET"/>
</dbReference>
<feature type="domain" description="Glutaredoxin" evidence="1">
    <location>
        <begin position="2"/>
        <end position="59"/>
    </location>
</feature>
<dbReference type="InterPro" id="IPR002109">
    <property type="entry name" value="Glutaredoxin"/>
</dbReference>
<dbReference type="SUPFAM" id="SSF52833">
    <property type="entry name" value="Thioredoxin-like"/>
    <property type="match status" value="1"/>
</dbReference>
<dbReference type="PROSITE" id="PS51354">
    <property type="entry name" value="GLUTAREDOXIN_2"/>
    <property type="match status" value="1"/>
</dbReference>
<dbReference type="Pfam" id="PF00462">
    <property type="entry name" value="Glutaredoxin"/>
    <property type="match status" value="1"/>
</dbReference>
<dbReference type="EMBL" id="JBIEKR010000012">
    <property type="protein sequence ID" value="MFG6274015.1"/>
    <property type="molecule type" value="Genomic_DNA"/>
</dbReference>
<keyword evidence="3" id="KW-1185">Reference proteome</keyword>
<protein>
    <submittedName>
        <fullName evidence="2">Glutaredoxin family protein</fullName>
    </submittedName>
</protein>
<dbReference type="PANTHER" id="PTHR34386:SF1">
    <property type="entry name" value="GLUTAREDOXIN-LIKE PROTEIN NRDH"/>
    <property type="match status" value="1"/>
</dbReference>
<comment type="caution">
    <text evidence="2">The sequence shown here is derived from an EMBL/GenBank/DDBJ whole genome shotgun (WGS) entry which is preliminary data.</text>
</comment>
<accession>A0ABW7DVH5</accession>
<organism evidence="2 3">
    <name type="scientific">Megasphaera hexanoica</name>
    <dbReference type="NCBI Taxonomy" id="1675036"/>
    <lineage>
        <taxon>Bacteria</taxon>
        <taxon>Bacillati</taxon>
        <taxon>Bacillota</taxon>
        <taxon>Negativicutes</taxon>
        <taxon>Veillonellales</taxon>
        <taxon>Veillonellaceae</taxon>
        <taxon>Megasphaera</taxon>
    </lineage>
</organism>
<dbReference type="PROSITE" id="PS00195">
    <property type="entry name" value="GLUTAREDOXIN_1"/>
    <property type="match status" value="1"/>
</dbReference>
<dbReference type="InterPro" id="IPR011767">
    <property type="entry name" value="GLR_AS"/>
</dbReference>